<proteinExistence type="predicted"/>
<accession>A0A1M7YGW8</accession>
<organism evidence="1 2">
    <name type="scientific">Desulfopila aestuarii DSM 18488</name>
    <dbReference type="NCBI Taxonomy" id="1121416"/>
    <lineage>
        <taxon>Bacteria</taxon>
        <taxon>Pseudomonadati</taxon>
        <taxon>Thermodesulfobacteriota</taxon>
        <taxon>Desulfobulbia</taxon>
        <taxon>Desulfobulbales</taxon>
        <taxon>Desulfocapsaceae</taxon>
        <taxon>Desulfopila</taxon>
    </lineage>
</organism>
<evidence type="ECO:0000313" key="1">
    <source>
        <dbReference type="EMBL" id="SHO51875.1"/>
    </source>
</evidence>
<dbReference type="EMBL" id="FRFE01000029">
    <property type="protein sequence ID" value="SHO51875.1"/>
    <property type="molecule type" value="Genomic_DNA"/>
</dbReference>
<dbReference type="AlphaFoldDB" id="A0A1M7YGW8"/>
<reference evidence="1 2" key="1">
    <citation type="submission" date="2016-12" db="EMBL/GenBank/DDBJ databases">
        <authorList>
            <person name="Song W.-J."/>
            <person name="Kurnit D.M."/>
        </authorList>
    </citation>
    <scope>NUCLEOTIDE SEQUENCE [LARGE SCALE GENOMIC DNA]</scope>
    <source>
        <strain evidence="1 2">DSM 18488</strain>
    </source>
</reference>
<gene>
    <name evidence="1" type="ORF">SAMN02745220_04265</name>
</gene>
<evidence type="ECO:0000313" key="2">
    <source>
        <dbReference type="Proteomes" id="UP000184603"/>
    </source>
</evidence>
<evidence type="ECO:0008006" key="3">
    <source>
        <dbReference type="Google" id="ProtNLM"/>
    </source>
</evidence>
<dbReference type="RefSeq" id="WP_073615679.1">
    <property type="nucleotide sequence ID" value="NZ_FRFE01000029.1"/>
</dbReference>
<keyword evidence="2" id="KW-1185">Reference proteome</keyword>
<name>A0A1M7YGW8_9BACT</name>
<dbReference type="STRING" id="1121416.SAMN02745220_04265"/>
<dbReference type="OrthoDB" id="7340718at2"/>
<protein>
    <recommendedName>
        <fullName evidence="3">Phosphatidate cytidylyltransferase</fullName>
    </recommendedName>
</protein>
<dbReference type="Proteomes" id="UP000184603">
    <property type="component" value="Unassembled WGS sequence"/>
</dbReference>
<sequence length="319" mass="36652">MNETIPPKLLSTIQESYRCQPSPAVELLVQRLLSDYSDAVQGILFYGSCLHKKEDLEGLFDLYILVKDYDAVNRTTMHALLNRLLPPNVFYMEVPYGQQTVRAKYAILSLDDLLKGTSRAWFHSYLWARFCQPTLLVWERDSTVAEIVNRAFAQAVITFVGRVLPSLEQDFSIRELWQKGLELTYRSELRPEQANMQVRLFDSKPEYFTAVTRHAFDGISYTVRPHPGHDPDRYIADIPSAVRFSANLSWALRIIQGKMLSIARLIKGTLTFDGGVEYITWKIHRHTGVRVEVSPFLKKHPVLAMFALSLQLFRRGGVK</sequence>